<dbReference type="OrthoDB" id="79514at2759"/>
<dbReference type="GeneID" id="108665741"/>
<name>A0A8B7N2G4_HYAAZ</name>
<dbReference type="InterPro" id="IPR039177">
    <property type="entry name" value="SMG9"/>
</dbReference>
<comment type="similarity">
    <text evidence="1">Belongs to the SMG9 family.</text>
</comment>
<feature type="compositionally biased region" description="Basic and acidic residues" evidence="3">
    <location>
        <begin position="55"/>
        <end position="81"/>
    </location>
</feature>
<gene>
    <name evidence="5" type="primary">LOC108665741</name>
</gene>
<feature type="region of interest" description="Disordered" evidence="3">
    <location>
        <begin position="1"/>
        <end position="98"/>
    </location>
</feature>
<dbReference type="PANTHER" id="PTHR14270:SF0">
    <property type="entry name" value="NONSENSE-MEDIATED MRNA DECAY FACTOR SMG9"/>
    <property type="match status" value="1"/>
</dbReference>
<dbReference type="PANTHER" id="PTHR14270">
    <property type="entry name" value="NONSENSE-MEDIATED MRNA DECAY FACTOR SMG9"/>
    <property type="match status" value="1"/>
</dbReference>
<organism evidence="4 5">
    <name type="scientific">Hyalella azteca</name>
    <name type="common">Amphipod</name>
    <dbReference type="NCBI Taxonomy" id="294128"/>
    <lineage>
        <taxon>Eukaryota</taxon>
        <taxon>Metazoa</taxon>
        <taxon>Ecdysozoa</taxon>
        <taxon>Arthropoda</taxon>
        <taxon>Crustacea</taxon>
        <taxon>Multicrustacea</taxon>
        <taxon>Malacostraca</taxon>
        <taxon>Eumalacostraca</taxon>
        <taxon>Peracarida</taxon>
        <taxon>Amphipoda</taxon>
        <taxon>Senticaudata</taxon>
        <taxon>Talitrida</taxon>
        <taxon>Talitroidea</taxon>
        <taxon>Hyalellidae</taxon>
        <taxon>Hyalella</taxon>
    </lineage>
</organism>
<dbReference type="KEGG" id="hazt:108665741"/>
<dbReference type="AlphaFoldDB" id="A0A8B7N2G4"/>
<dbReference type="Proteomes" id="UP000694843">
    <property type="component" value="Unplaced"/>
</dbReference>
<dbReference type="RefSeq" id="XP_018008021.1">
    <property type="nucleotide sequence ID" value="XM_018152532.2"/>
</dbReference>
<sequence length="575" mass="64315">MSSFERNSFPRKRGTFPRKSDRELESFLPETMKNPKVFSGHSKSHGYHKPLYSHVSDETDQKLYCESAKKFSGKQNKENRRNGYSYEDYSGASTEEGDFSTRKIHNAWESEARRSPQPVFMGAKKIMNPMMKISSETFQTAALDTLPAMPSYMESQRSSPKIVLNRNMKMEEDKEPAKIQILKPNSESTQSSPSSVPVILSRSKPLPEKEFKQPHLLGIEKKSAEREVLRRGAPLTIYDKGLKPSVFSDLENKVVPSKEMRQPFRLIDLDFKLCEGHTAFNAYLLEQTNFLVVGVIGRQGVGKSTIASLLLQTKLNPPAGSDRGFRVSGRSELLKGSHCTGGLDVLVTPQRLIVLDFPALLAPGAMDTTVGTSDSRIPLEMLVQTRSLQFMALALRVCHVVVVVQDSREQGTELLKCLQAAAVVNRSDEATGTHTIRSTPDLCGESKPLVSSTVMVVCNKMSSAPPSLQALTFIERHVSRHLRPGLLNMSSGVGEAPRGTVNLFTLPFIRNCAKERNSLSPSMQTLRSAIMGLERRSFPGYDSPPTERAWFEYTVRQWEKILKSSLYLDYSRLFP</sequence>
<dbReference type="SUPFAM" id="SSF52540">
    <property type="entry name" value="P-loop containing nucleoside triphosphate hydrolases"/>
    <property type="match status" value="1"/>
</dbReference>
<reference evidence="5" key="1">
    <citation type="submission" date="2025-08" db="UniProtKB">
        <authorList>
            <consortium name="RefSeq"/>
        </authorList>
    </citation>
    <scope>IDENTIFICATION</scope>
    <source>
        <tissue evidence="5">Whole organism</tissue>
    </source>
</reference>
<accession>A0A8B7N2G4</accession>
<protein>
    <submittedName>
        <fullName evidence="5">Nonsense-mediated mRNA decay factor SMG9</fullName>
    </submittedName>
</protein>
<dbReference type="Gene3D" id="3.40.50.300">
    <property type="entry name" value="P-loop containing nucleotide triphosphate hydrolases"/>
    <property type="match status" value="1"/>
</dbReference>
<evidence type="ECO:0000313" key="4">
    <source>
        <dbReference type="Proteomes" id="UP000694843"/>
    </source>
</evidence>
<keyword evidence="4" id="KW-1185">Reference proteome</keyword>
<evidence type="ECO:0000313" key="5">
    <source>
        <dbReference type="RefSeq" id="XP_018008021.1"/>
    </source>
</evidence>
<dbReference type="InterPro" id="IPR027417">
    <property type="entry name" value="P-loop_NTPase"/>
</dbReference>
<evidence type="ECO:0000256" key="2">
    <source>
        <dbReference type="ARBA" id="ARBA00023161"/>
    </source>
</evidence>
<proteinExistence type="inferred from homology"/>
<keyword evidence="2" id="KW-0866">Nonsense-mediated mRNA decay</keyword>
<evidence type="ECO:0000256" key="3">
    <source>
        <dbReference type="SAM" id="MobiDB-lite"/>
    </source>
</evidence>
<dbReference type="GO" id="GO:0000184">
    <property type="term" value="P:nuclear-transcribed mRNA catabolic process, nonsense-mediated decay"/>
    <property type="evidence" value="ECO:0007669"/>
    <property type="project" value="UniProtKB-KW"/>
</dbReference>
<evidence type="ECO:0000256" key="1">
    <source>
        <dbReference type="ARBA" id="ARBA00007712"/>
    </source>
</evidence>